<dbReference type="KEGG" id="vg:29125471"/>
<evidence type="ECO:0000313" key="2">
    <source>
        <dbReference type="Proteomes" id="UP000203261"/>
    </source>
</evidence>
<protein>
    <submittedName>
        <fullName evidence="1">Uncharacterized protein</fullName>
    </submittedName>
</protein>
<dbReference type="RefSeq" id="YP_009302692.1">
    <property type="nucleotide sequence ID" value="NC_031245.1"/>
</dbReference>
<sequence length="55" mass="6242">MYDSVFRPRKCLVLWDSYINHYFLGKKLSSSNLPSNSVITTNQAGASTTSFLPRE</sequence>
<reference evidence="1 2" key="1">
    <citation type="submission" date="2015-08" db="EMBL/GenBank/DDBJ databases">
        <authorList>
            <person name="Babu N.S."/>
            <person name="Beckwith C.J."/>
            <person name="Beseler K.G."/>
            <person name="Brison A."/>
            <person name="Carone J.V."/>
            <person name="Caskin T.P."/>
            <person name="Diamond M."/>
            <person name="Durham M.E."/>
            <person name="Foxe J.M."/>
            <person name="Go M."/>
            <person name="Henderson B.A."/>
            <person name="Jones I.B."/>
            <person name="McGettigan J.A."/>
            <person name="Micheletti S.J."/>
            <person name="Nasrallah M.E."/>
            <person name="Ortiz D."/>
            <person name="Piller C.R."/>
            <person name="Privatt S.R."/>
            <person name="Schneider S.L."/>
            <person name="Sharp S."/>
            <person name="Smith T.C."/>
            <person name="Stanton J.D."/>
            <person name="Ullery H.E."/>
            <person name="Wilson R.J."/>
            <person name="Serrano M.G."/>
            <person name="Buck G."/>
            <person name="Lee V."/>
            <person name="Wang Y."/>
            <person name="Carvalho R."/>
            <person name="Voegtly L."/>
            <person name="Shi R."/>
            <person name="Duckworth R."/>
            <person name="Johnson A."/>
            <person name="Loviza R."/>
            <person name="Walstead R."/>
            <person name="Shah Z."/>
            <person name="Kiflezghi M."/>
            <person name="Wade K."/>
            <person name="Ball S.L."/>
            <person name="Bradley K.W."/>
            <person name="Asai D.J."/>
            <person name="Bowman C.A."/>
            <person name="Russell D.A."/>
            <person name="Pope W.H."/>
            <person name="Jacobs-Sera D."/>
            <person name="Hendrix R.W."/>
            <person name="Hatfull G.F."/>
        </authorList>
    </citation>
    <scope>NUCLEOTIDE SEQUENCE [LARGE SCALE GENOMIC DNA]</scope>
</reference>
<evidence type="ECO:0000313" key="1">
    <source>
        <dbReference type="EMBL" id="AMM45103.1"/>
    </source>
</evidence>
<dbReference type="Proteomes" id="UP000203261">
    <property type="component" value="Segment"/>
</dbReference>
<name>A0A127AX18_9CAUD</name>
<organism evidence="1 2">
    <name type="scientific">Bacillus phage SP-15</name>
    <dbReference type="NCBI Taxonomy" id="1792032"/>
    <lineage>
        <taxon>Viruses</taxon>
        <taxon>Duplodnaviria</taxon>
        <taxon>Heunggongvirae</taxon>
        <taxon>Uroviricota</taxon>
        <taxon>Caudoviricetes</taxon>
        <taxon>Thornevirus</taxon>
        <taxon>Thornevirus SP15</taxon>
    </lineage>
</organism>
<dbReference type="GeneID" id="29125471"/>
<gene>
    <name evidence="1" type="ORF">SP15_295</name>
</gene>
<proteinExistence type="predicted"/>
<dbReference type="EMBL" id="KT624200">
    <property type="protein sequence ID" value="AMM45103.1"/>
    <property type="molecule type" value="Genomic_DNA"/>
</dbReference>
<accession>A0A127AX18</accession>
<keyword evidence="2" id="KW-1185">Reference proteome</keyword>